<protein>
    <submittedName>
        <fullName evidence="2">Uncharacterized protein</fullName>
    </submittedName>
</protein>
<dbReference type="OrthoDB" id="513373at2759"/>
<organism evidence="2 3">
    <name type="scientific">Chlorella sorokiniana</name>
    <name type="common">Freshwater green alga</name>
    <dbReference type="NCBI Taxonomy" id="3076"/>
    <lineage>
        <taxon>Eukaryota</taxon>
        <taxon>Viridiplantae</taxon>
        <taxon>Chlorophyta</taxon>
        <taxon>core chlorophytes</taxon>
        <taxon>Trebouxiophyceae</taxon>
        <taxon>Chlorellales</taxon>
        <taxon>Chlorellaceae</taxon>
        <taxon>Chlorella clade</taxon>
        <taxon>Chlorella</taxon>
    </lineage>
</organism>
<comment type="caution">
    <text evidence="2">The sequence shown here is derived from an EMBL/GenBank/DDBJ whole genome shotgun (WGS) entry which is preliminary data.</text>
</comment>
<evidence type="ECO:0000256" key="1">
    <source>
        <dbReference type="SAM" id="MobiDB-lite"/>
    </source>
</evidence>
<dbReference type="EMBL" id="LHPG02000003">
    <property type="protein sequence ID" value="PRW59919.1"/>
    <property type="molecule type" value="Genomic_DNA"/>
</dbReference>
<feature type="compositionally biased region" description="Low complexity" evidence="1">
    <location>
        <begin position="34"/>
        <end position="55"/>
    </location>
</feature>
<name>A0A2P6U0T0_CHLSO</name>
<accession>A0A2P6U0T0</accession>
<evidence type="ECO:0000313" key="2">
    <source>
        <dbReference type="EMBL" id="PRW59919.1"/>
    </source>
</evidence>
<reference evidence="2 3" key="1">
    <citation type="journal article" date="2018" name="Plant J.">
        <title>Genome sequences of Chlorella sorokiniana UTEX 1602 and Micractinium conductrix SAG 241.80: implications to maltose excretion by a green alga.</title>
        <authorList>
            <person name="Arriola M.B."/>
            <person name="Velmurugan N."/>
            <person name="Zhang Y."/>
            <person name="Plunkett M.H."/>
            <person name="Hondzo H."/>
            <person name="Barney B.M."/>
        </authorList>
    </citation>
    <scope>NUCLEOTIDE SEQUENCE [LARGE SCALE GENOMIC DNA]</scope>
    <source>
        <strain evidence="3">UTEX 1602</strain>
    </source>
</reference>
<feature type="region of interest" description="Disordered" evidence="1">
    <location>
        <begin position="34"/>
        <end position="62"/>
    </location>
</feature>
<gene>
    <name evidence="2" type="ORF">C2E21_1526</name>
</gene>
<dbReference type="AlphaFoldDB" id="A0A2P6U0T0"/>
<sequence length="241" mass="24872">MNTEFRGVLEEWLKDHRLFTATLEELGGQLAVLQPPQQAQGQAPRPSAVGSSSSSSGGGDERKELLERLMQRAPSEQLRAYVEGRPPPGRLQRTLPEQLDQNMRLLSILAAEMRVLLQRLEQLADAAAVQGRSGASGSVDAATADSASAGEAGGAAIAGQDMAAGPADAEEALLLAAVADGASKETLLIANAAAGITLTTSPEEVSAAASVLQLQPFLTSTLLAAVREAPVQDAAADQPTS</sequence>
<proteinExistence type="predicted"/>
<dbReference type="Proteomes" id="UP000239899">
    <property type="component" value="Unassembled WGS sequence"/>
</dbReference>
<evidence type="ECO:0000313" key="3">
    <source>
        <dbReference type="Proteomes" id="UP000239899"/>
    </source>
</evidence>
<keyword evidence="3" id="KW-1185">Reference proteome</keyword>